<evidence type="ECO:0000256" key="1">
    <source>
        <dbReference type="ARBA" id="ARBA00008945"/>
    </source>
</evidence>
<dbReference type="InterPro" id="IPR014721">
    <property type="entry name" value="Ribsml_uS5_D2-typ_fold_subgr"/>
</dbReference>
<comment type="similarity">
    <text evidence="1 7">Belongs to the universal ribosomal protein uS5 family.</text>
</comment>
<evidence type="ECO:0000256" key="2">
    <source>
        <dbReference type="ARBA" id="ARBA00022980"/>
    </source>
</evidence>
<accession>A0AAV7IQV7</accession>
<keyword evidence="3 6" id="KW-0687">Ribonucleoprotein</keyword>
<dbReference type="GO" id="GO:0003723">
    <property type="term" value="F:RNA binding"/>
    <property type="evidence" value="ECO:0007669"/>
    <property type="project" value="InterPro"/>
</dbReference>
<dbReference type="FunFam" id="3.30.230.10:FF:000004">
    <property type="entry name" value="40S ribosomal protein S2"/>
    <property type="match status" value="1"/>
</dbReference>
<feature type="compositionally biased region" description="Gly residues" evidence="8">
    <location>
        <begin position="11"/>
        <end position="24"/>
    </location>
</feature>
<organism evidence="10 11">
    <name type="scientific">Cotesia glomerata</name>
    <name type="common">Lepidopteran parasitic wasp</name>
    <name type="synonym">Apanteles glomeratus</name>
    <dbReference type="NCBI Taxonomy" id="32391"/>
    <lineage>
        <taxon>Eukaryota</taxon>
        <taxon>Metazoa</taxon>
        <taxon>Ecdysozoa</taxon>
        <taxon>Arthropoda</taxon>
        <taxon>Hexapoda</taxon>
        <taxon>Insecta</taxon>
        <taxon>Pterygota</taxon>
        <taxon>Neoptera</taxon>
        <taxon>Endopterygota</taxon>
        <taxon>Hymenoptera</taxon>
        <taxon>Apocrita</taxon>
        <taxon>Ichneumonoidea</taxon>
        <taxon>Braconidae</taxon>
        <taxon>Microgastrinae</taxon>
        <taxon>Cotesia</taxon>
    </lineage>
</organism>
<dbReference type="InterPro" id="IPR005711">
    <property type="entry name" value="Ribosomal_uS5_euk/arc"/>
</dbReference>
<evidence type="ECO:0000313" key="11">
    <source>
        <dbReference type="Proteomes" id="UP000826195"/>
    </source>
</evidence>
<dbReference type="Pfam" id="PF00333">
    <property type="entry name" value="Ribosomal_S5"/>
    <property type="match status" value="1"/>
</dbReference>
<dbReference type="FunFam" id="3.30.160.20:FF:000133">
    <property type="entry name" value="40S ribosomal protein S2"/>
    <property type="match status" value="1"/>
</dbReference>
<dbReference type="InterPro" id="IPR013810">
    <property type="entry name" value="Ribosomal_uS5_N"/>
</dbReference>
<dbReference type="InterPro" id="IPR020568">
    <property type="entry name" value="Ribosomal_Su5_D2-typ_SF"/>
</dbReference>
<keyword evidence="2 6" id="KW-0689">Ribosomal protein</keyword>
<protein>
    <recommendedName>
        <fullName evidence="4">Small ribosomal subunit protein uS5</fullName>
    </recommendedName>
    <alternativeName>
        <fullName evidence="5">40S ribosomal protein S2</fullName>
    </alternativeName>
</protein>
<dbReference type="SUPFAM" id="SSF54768">
    <property type="entry name" value="dsRNA-binding domain-like"/>
    <property type="match status" value="1"/>
</dbReference>
<proteinExistence type="inferred from homology"/>
<evidence type="ECO:0000256" key="8">
    <source>
        <dbReference type="SAM" id="MobiDB-lite"/>
    </source>
</evidence>
<dbReference type="PROSITE" id="PS50881">
    <property type="entry name" value="S5_DSRBD"/>
    <property type="match status" value="1"/>
</dbReference>
<dbReference type="InterPro" id="IPR018192">
    <property type="entry name" value="Ribosomal_uS5_N_CS"/>
</dbReference>
<gene>
    <name evidence="10" type="primary">RPS2</name>
    <name evidence="10" type="ORF">KQX54_012160</name>
</gene>
<evidence type="ECO:0000256" key="5">
    <source>
        <dbReference type="ARBA" id="ARBA00035407"/>
    </source>
</evidence>
<dbReference type="PANTHER" id="PTHR13718">
    <property type="entry name" value="RIBOSOMAL S SUBUNIT"/>
    <property type="match status" value="1"/>
</dbReference>
<dbReference type="GO" id="GO:0003735">
    <property type="term" value="F:structural constituent of ribosome"/>
    <property type="evidence" value="ECO:0007669"/>
    <property type="project" value="UniProtKB-UniRule"/>
</dbReference>
<evidence type="ECO:0000256" key="4">
    <source>
        <dbReference type="ARBA" id="ARBA00035255"/>
    </source>
</evidence>
<dbReference type="EMBL" id="JAHXZJ010000747">
    <property type="protein sequence ID" value="KAH0557835.1"/>
    <property type="molecule type" value="Genomic_DNA"/>
</dbReference>
<name>A0AAV7IQV7_COTGL</name>
<sequence>MADTAPAARGGFRGGFGSRGGTGDRGGRGGRGRGGRGRGRGRGRGKEDQKEWIPVTKLGRLVRDGKIRSLEDIYLFSLPIKEFEIIDQFIGPSLKDEVLKIMPVQKQTRAGQRTRFKAFVAIGDSNGHIGLGVKCSKEVATAIRGAIILAKLSVVPVRRGYWGNKIGKPHTVPCKVTGKCGSVQVRLIPAPRGTGIVSAPVPKKLLQMAGIEDCYTSARGSTCTLGNFAKATYAAIAKTYAYLTPDLWKDMPLLEAPYQEHADWLSKNHRAVTGQRSADAV</sequence>
<dbReference type="PANTHER" id="PTHR13718:SF4">
    <property type="entry name" value="40S RIBOSOMAL PROTEIN S2"/>
    <property type="match status" value="1"/>
</dbReference>
<dbReference type="PROSITE" id="PS00585">
    <property type="entry name" value="RIBOSOMAL_S5"/>
    <property type="match status" value="1"/>
</dbReference>
<dbReference type="GO" id="GO:0022627">
    <property type="term" value="C:cytosolic small ribosomal subunit"/>
    <property type="evidence" value="ECO:0007669"/>
    <property type="project" value="TreeGrafter"/>
</dbReference>
<evidence type="ECO:0000259" key="9">
    <source>
        <dbReference type="PROSITE" id="PS50881"/>
    </source>
</evidence>
<dbReference type="Gene3D" id="3.30.230.10">
    <property type="match status" value="1"/>
</dbReference>
<evidence type="ECO:0000256" key="7">
    <source>
        <dbReference type="RuleBase" id="RU003823"/>
    </source>
</evidence>
<evidence type="ECO:0000256" key="6">
    <source>
        <dbReference type="PROSITE-ProRule" id="PRU00268"/>
    </source>
</evidence>
<comment type="caution">
    <text evidence="10">The sequence shown here is derived from an EMBL/GenBank/DDBJ whole genome shotgun (WGS) entry which is preliminary data.</text>
</comment>
<dbReference type="InterPro" id="IPR005324">
    <property type="entry name" value="Ribosomal_uS5_C"/>
</dbReference>
<dbReference type="InterPro" id="IPR000851">
    <property type="entry name" value="Ribosomal_uS5"/>
</dbReference>
<evidence type="ECO:0000256" key="3">
    <source>
        <dbReference type="ARBA" id="ARBA00023274"/>
    </source>
</evidence>
<dbReference type="Pfam" id="PF03719">
    <property type="entry name" value="Ribosomal_S5_C"/>
    <property type="match status" value="1"/>
</dbReference>
<feature type="compositionally biased region" description="Basic residues" evidence="8">
    <location>
        <begin position="28"/>
        <end position="43"/>
    </location>
</feature>
<evidence type="ECO:0000313" key="10">
    <source>
        <dbReference type="EMBL" id="KAH0557835.1"/>
    </source>
</evidence>
<dbReference type="Gene3D" id="3.30.160.20">
    <property type="match status" value="1"/>
</dbReference>
<dbReference type="AlphaFoldDB" id="A0AAV7IQV7"/>
<dbReference type="Proteomes" id="UP000826195">
    <property type="component" value="Unassembled WGS sequence"/>
</dbReference>
<dbReference type="NCBIfam" id="TIGR01020">
    <property type="entry name" value="uS5_euk_arch"/>
    <property type="match status" value="1"/>
</dbReference>
<feature type="region of interest" description="Disordered" evidence="8">
    <location>
        <begin position="1"/>
        <end position="50"/>
    </location>
</feature>
<dbReference type="GO" id="GO:0006412">
    <property type="term" value="P:translation"/>
    <property type="evidence" value="ECO:0007669"/>
    <property type="project" value="InterPro"/>
</dbReference>
<feature type="domain" description="S5 DRBM" evidence="9">
    <location>
        <begin position="94"/>
        <end position="157"/>
    </location>
</feature>
<dbReference type="SUPFAM" id="SSF54211">
    <property type="entry name" value="Ribosomal protein S5 domain 2-like"/>
    <property type="match status" value="1"/>
</dbReference>
<keyword evidence="11" id="KW-1185">Reference proteome</keyword>
<reference evidence="10 11" key="1">
    <citation type="journal article" date="2021" name="J. Hered.">
        <title>A chromosome-level genome assembly of the parasitoid wasp, Cotesia glomerata (Hymenoptera: Braconidae).</title>
        <authorList>
            <person name="Pinto B.J."/>
            <person name="Weis J.J."/>
            <person name="Gamble T."/>
            <person name="Ode P.J."/>
            <person name="Paul R."/>
            <person name="Zaspel J.M."/>
        </authorList>
    </citation>
    <scope>NUCLEOTIDE SEQUENCE [LARGE SCALE GENOMIC DNA]</scope>
    <source>
        <strain evidence="10">CgM1</strain>
    </source>
</reference>